<dbReference type="InterPro" id="IPR046519">
    <property type="entry name" value="X-Tfes_XVIPCD"/>
</dbReference>
<dbReference type="eggNOG" id="COG2771">
    <property type="taxonomic scope" value="Bacteria"/>
</dbReference>
<feature type="compositionally biased region" description="Low complexity" evidence="1">
    <location>
        <begin position="609"/>
        <end position="627"/>
    </location>
</feature>
<feature type="region of interest" description="Disordered" evidence="1">
    <location>
        <begin position="605"/>
        <end position="633"/>
    </location>
</feature>
<feature type="domain" description="T6SS Phospholipase effector Tle1-like catalytic" evidence="2">
    <location>
        <begin position="54"/>
        <end position="180"/>
    </location>
</feature>
<evidence type="ECO:0000259" key="2">
    <source>
        <dbReference type="Pfam" id="PF09994"/>
    </source>
</evidence>
<organism evidence="4 5">
    <name type="scientific">Xanthomonas albilineans (strain GPE PC73 / CFBP 7063)</name>
    <dbReference type="NCBI Taxonomy" id="380358"/>
    <lineage>
        <taxon>Bacteria</taxon>
        <taxon>Pseudomonadati</taxon>
        <taxon>Pseudomonadota</taxon>
        <taxon>Gammaproteobacteria</taxon>
        <taxon>Lysobacterales</taxon>
        <taxon>Lysobacteraceae</taxon>
        <taxon>Xanthomonas</taxon>
    </lineage>
</organism>
<accession>D2U8M7</accession>
<dbReference type="Pfam" id="PF09994">
    <property type="entry name" value="T6SS_Tle1-like_cat"/>
    <property type="match status" value="1"/>
</dbReference>
<dbReference type="GeneID" id="70780652"/>
<dbReference type="AlphaFoldDB" id="D2U8M7"/>
<dbReference type="KEGG" id="xal:XALC_1863"/>
<sequence>MSNEHTDAKAWPDEVETYPATAQDLAAYAHSRHALAQFQAPLLVSQQNPHTRLFVACFDGTGNDKHKDPQHITNIGILYDQVHAANFAGLHNVNGYYVPGVGTQDDALTRNLDGAMGYSYGPRMEEMYLKFINQAKEWQKKDPQAEISIVSTGFSRGAVTAAMFTRMVHERGIQNPTDMKIDRDSHGQILKLTPRHPPLVPPGRTAQTVGLLDPVATGDMNLHDVRLPPSVVSGLQLTARDERRDLFPAKDILHPGHSHDGRFLNLTHPGAHSDIGGYYLLNGLSVRNGNLLIDYVNSLSDKPFLQPRTVPSAPEMNVIHRSEQHGSYYTTTMATTLGHRVHVHNLDGTGMTQAPNDAQTLDAGLRAHLPLRPVAVSPERTDPALPAFFREGPHPHALAAPPLPAYLQQGAMPPKATPHVAAEQAKTVEAPPRPHSPEYLVALARIQRITTAIENGDMETLSKESEAFTNSPRGQAIMAKASAIVQREEQERARQEAQRPPRDPREAGHPDHALNQSIRAQVEKLHTRNGICPTNKTLDYLTASVALNARESGLTRVDQLHFNADKSVIVAERKSDGLDFLPRFSSTNIQQAMQTPPEQAYQQMAAETQRQADAQQMIQQQMAQSRQGPSQGR</sequence>
<dbReference type="EMBL" id="FP565176">
    <property type="protein sequence ID" value="CBA16353.1"/>
    <property type="molecule type" value="Genomic_DNA"/>
</dbReference>
<dbReference type="Proteomes" id="UP000001890">
    <property type="component" value="Chromosome"/>
</dbReference>
<evidence type="ECO:0000313" key="5">
    <source>
        <dbReference type="Proteomes" id="UP000001890"/>
    </source>
</evidence>
<evidence type="ECO:0000259" key="3">
    <source>
        <dbReference type="Pfam" id="PF20410"/>
    </source>
</evidence>
<evidence type="ECO:0000313" key="4">
    <source>
        <dbReference type="EMBL" id="CBA16353.1"/>
    </source>
</evidence>
<proteinExistence type="predicted"/>
<dbReference type="PANTHER" id="PTHR33840">
    <property type="match status" value="1"/>
</dbReference>
<feature type="region of interest" description="Disordered" evidence="1">
    <location>
        <begin position="487"/>
        <end position="512"/>
    </location>
</feature>
<feature type="domain" description="X-Tfes XVIPCD" evidence="3">
    <location>
        <begin position="505"/>
        <end position="606"/>
    </location>
</feature>
<protein>
    <submittedName>
        <fullName evidence="4">Uncharacterized protein</fullName>
    </submittedName>
</protein>
<dbReference type="PANTHER" id="PTHR33840:SF1">
    <property type="entry name" value="TLE1 PHOSPHOLIPASE DOMAIN-CONTAINING PROTEIN"/>
    <property type="match status" value="1"/>
</dbReference>
<dbReference type="Pfam" id="PF20410">
    <property type="entry name" value="X-Tfes_XVIPCD"/>
    <property type="match status" value="1"/>
</dbReference>
<dbReference type="RefSeq" id="WP_012916354.1">
    <property type="nucleotide sequence ID" value="NC_013722.1"/>
</dbReference>
<dbReference type="STRING" id="380358.XALC_1863"/>
<reference evidence="4 5" key="1">
    <citation type="journal article" date="2009" name="BMC Genomics">
        <title>The complete genome sequence of Xanthomonas albilineans provides new insights into the reductive genome evolution of the xylem-limited Xanthomonadaceae.</title>
        <authorList>
            <person name="Pieretti I."/>
            <person name="Royer M."/>
            <person name="Barbe V."/>
            <person name="Carrere S."/>
            <person name="Koebnik R."/>
            <person name="Cociancich S."/>
            <person name="Couloux A."/>
            <person name="Darrasse A."/>
            <person name="Gouzy J."/>
            <person name="Jacques M.A."/>
            <person name="Lauber E."/>
            <person name="Manceau C."/>
            <person name="Mangenot S."/>
            <person name="Poussier S."/>
            <person name="Segurens B."/>
            <person name="Szurek B."/>
            <person name="Verdier V."/>
            <person name="Arlat M."/>
            <person name="Rott P."/>
        </authorList>
    </citation>
    <scope>NUCLEOTIDE SEQUENCE [LARGE SCALE GENOMIC DNA]</scope>
    <source>
        <strain evidence="5">GPE PC73 / CFBP 7063</strain>
    </source>
</reference>
<keyword evidence="5" id="KW-1185">Reference proteome</keyword>
<dbReference type="InterPro" id="IPR018712">
    <property type="entry name" value="Tle1-like_cat"/>
</dbReference>
<evidence type="ECO:0000256" key="1">
    <source>
        <dbReference type="SAM" id="MobiDB-lite"/>
    </source>
</evidence>
<name>D2U8M7_XANAP</name>
<gene>
    <name evidence="4" type="ordered locus">XALc_1863</name>
</gene>